<dbReference type="InterPro" id="IPR035908">
    <property type="entry name" value="F0_ATP_A_sf"/>
</dbReference>
<evidence type="ECO:0000256" key="4">
    <source>
        <dbReference type="ARBA" id="ARBA00022547"/>
    </source>
</evidence>
<feature type="transmembrane region" description="Helical" evidence="11">
    <location>
        <begin position="196"/>
        <end position="215"/>
    </location>
</feature>
<evidence type="ECO:0000256" key="3">
    <source>
        <dbReference type="ARBA" id="ARBA00022448"/>
    </source>
</evidence>
<keyword evidence="7 11" id="KW-1133">Transmembrane helix</keyword>
<evidence type="ECO:0000256" key="1">
    <source>
        <dbReference type="ARBA" id="ARBA00004141"/>
    </source>
</evidence>
<evidence type="ECO:0000256" key="12">
    <source>
        <dbReference type="SAM" id="MobiDB-lite"/>
    </source>
</evidence>
<evidence type="ECO:0000256" key="6">
    <source>
        <dbReference type="ARBA" id="ARBA00022781"/>
    </source>
</evidence>
<protein>
    <recommendedName>
        <fullName evidence="11">ATP synthase subunit a</fullName>
    </recommendedName>
    <alternativeName>
        <fullName evidence="11">ATP synthase F0 sector subunit a</fullName>
    </alternativeName>
    <alternativeName>
        <fullName evidence="11">F-ATPase subunit 6</fullName>
    </alternativeName>
</protein>
<gene>
    <name evidence="13" type="primary">atpB_1</name>
    <name evidence="11" type="synonym">atpB</name>
    <name evidence="13" type="ORF">THMIRHAM_18780</name>
</gene>
<dbReference type="PROSITE" id="PS00449">
    <property type="entry name" value="ATPASE_A"/>
    <property type="match status" value="1"/>
</dbReference>
<evidence type="ECO:0000256" key="2">
    <source>
        <dbReference type="ARBA" id="ARBA00006810"/>
    </source>
</evidence>
<organism evidence="13 14">
    <name type="scientific">Thiomicrorhabdus immobilis</name>
    <dbReference type="NCBI Taxonomy" id="2791037"/>
    <lineage>
        <taxon>Bacteria</taxon>
        <taxon>Pseudomonadati</taxon>
        <taxon>Pseudomonadota</taxon>
        <taxon>Gammaproteobacteria</taxon>
        <taxon>Thiotrichales</taxon>
        <taxon>Piscirickettsiaceae</taxon>
        <taxon>Thiomicrorhabdus</taxon>
    </lineage>
</organism>
<keyword evidence="8 11" id="KW-0406">Ion transport</keyword>
<dbReference type="NCBIfam" id="NF009954">
    <property type="entry name" value="PRK13420.1"/>
    <property type="match status" value="1"/>
</dbReference>
<feature type="transmembrane region" description="Helical" evidence="11">
    <location>
        <begin position="221"/>
        <end position="240"/>
    </location>
</feature>
<dbReference type="CDD" id="cd00310">
    <property type="entry name" value="ATP-synt_Fo_a_6"/>
    <property type="match status" value="1"/>
</dbReference>
<dbReference type="RefSeq" id="WP_237261567.1">
    <property type="nucleotide sequence ID" value="NZ_AP024202.1"/>
</dbReference>
<feature type="transmembrane region" description="Helical" evidence="11">
    <location>
        <begin position="103"/>
        <end position="123"/>
    </location>
</feature>
<evidence type="ECO:0000256" key="5">
    <source>
        <dbReference type="ARBA" id="ARBA00022692"/>
    </source>
</evidence>
<evidence type="ECO:0000256" key="7">
    <source>
        <dbReference type="ARBA" id="ARBA00022989"/>
    </source>
</evidence>
<feature type="transmembrane region" description="Helical" evidence="11">
    <location>
        <begin position="130"/>
        <end position="147"/>
    </location>
</feature>
<keyword evidence="14" id="KW-1185">Reference proteome</keyword>
<feature type="transmembrane region" description="Helical" evidence="11">
    <location>
        <begin position="21"/>
        <end position="40"/>
    </location>
</feature>
<comment type="similarity">
    <text evidence="2 11">Belongs to the ATPase A chain family.</text>
</comment>
<reference evidence="13" key="1">
    <citation type="journal article" date="2022" name="Arch. Microbiol.">
        <title>Thiomicrorhabdus immobilis sp. nov., a mesophilic sulfur-oxidizing bacterium isolated from sediment of a brackish lake in northern Japan.</title>
        <authorList>
            <person name="Kojima H."/>
            <person name="Mochizuki J."/>
            <person name="Kanda M."/>
            <person name="Watanabe T."/>
            <person name="Fukui M."/>
        </authorList>
    </citation>
    <scope>NUCLEOTIDE SEQUENCE</scope>
    <source>
        <strain evidence="13">Am19</strain>
    </source>
</reference>
<evidence type="ECO:0000256" key="9">
    <source>
        <dbReference type="ARBA" id="ARBA00023136"/>
    </source>
</evidence>
<keyword evidence="6 11" id="KW-0375">Hydrogen ion transport</keyword>
<dbReference type="PRINTS" id="PR00123">
    <property type="entry name" value="ATPASEA"/>
</dbReference>
<dbReference type="InterPro" id="IPR023011">
    <property type="entry name" value="ATP_synth_F0_asu_AS"/>
</dbReference>
<evidence type="ECO:0000256" key="11">
    <source>
        <dbReference type="HAMAP-Rule" id="MF_01393"/>
    </source>
</evidence>
<dbReference type="Proteomes" id="UP001054820">
    <property type="component" value="Chromosome"/>
</dbReference>
<keyword evidence="10 11" id="KW-0066">ATP synthesis</keyword>
<comment type="function">
    <text evidence="11">Key component of the proton channel; it plays a direct role in the translocation of protons across the membrane.</text>
</comment>
<proteinExistence type="inferred from homology"/>
<evidence type="ECO:0000313" key="13">
    <source>
        <dbReference type="EMBL" id="BCN94093.1"/>
    </source>
</evidence>
<dbReference type="EMBL" id="AP024202">
    <property type="protein sequence ID" value="BCN94093.1"/>
    <property type="molecule type" value="Genomic_DNA"/>
</dbReference>
<name>A0ABM7MFD1_9GAMM</name>
<dbReference type="InterPro" id="IPR045082">
    <property type="entry name" value="ATP_syn_F0_a_bact/chloroplast"/>
</dbReference>
<feature type="region of interest" description="Disordered" evidence="12">
    <location>
        <begin position="247"/>
        <end position="272"/>
    </location>
</feature>
<evidence type="ECO:0000256" key="10">
    <source>
        <dbReference type="ARBA" id="ARBA00023310"/>
    </source>
</evidence>
<evidence type="ECO:0000256" key="8">
    <source>
        <dbReference type="ARBA" id="ARBA00023065"/>
    </source>
</evidence>
<keyword evidence="5 11" id="KW-0812">Transmembrane</keyword>
<accession>A0ABM7MFD1</accession>
<evidence type="ECO:0000313" key="14">
    <source>
        <dbReference type="Proteomes" id="UP001054820"/>
    </source>
</evidence>
<dbReference type="PANTHER" id="PTHR42823">
    <property type="entry name" value="ATP SYNTHASE SUBUNIT A, CHLOROPLASTIC"/>
    <property type="match status" value="1"/>
</dbReference>
<keyword evidence="4 11" id="KW-0138">CF(0)</keyword>
<comment type="subcellular location">
    <subcellularLocation>
        <location evidence="11">Cell membrane</location>
        <topology evidence="11">Multi-pass membrane protein</topology>
    </subcellularLocation>
    <subcellularLocation>
        <location evidence="1">Membrane</location>
        <topology evidence="1">Multi-pass membrane protein</topology>
    </subcellularLocation>
</comment>
<keyword evidence="9 11" id="KW-0472">Membrane</keyword>
<feature type="compositionally biased region" description="Basic and acidic residues" evidence="12">
    <location>
        <begin position="251"/>
        <end position="270"/>
    </location>
</feature>
<dbReference type="Pfam" id="PF00119">
    <property type="entry name" value="ATP-synt_A"/>
    <property type="match status" value="1"/>
</dbReference>
<dbReference type="InterPro" id="IPR000568">
    <property type="entry name" value="ATP_synth_F0_asu"/>
</dbReference>
<keyword evidence="3 11" id="KW-0813">Transport</keyword>
<keyword evidence="11" id="KW-1003">Cell membrane</keyword>
<dbReference type="HAMAP" id="MF_01393">
    <property type="entry name" value="ATP_synth_a_bact"/>
    <property type="match status" value="1"/>
</dbReference>
<dbReference type="Gene3D" id="1.20.120.220">
    <property type="entry name" value="ATP synthase, F0 complex, subunit A"/>
    <property type="match status" value="1"/>
</dbReference>
<dbReference type="SUPFAM" id="SSF81336">
    <property type="entry name" value="F1F0 ATP synthase subunit A"/>
    <property type="match status" value="1"/>
</dbReference>
<dbReference type="PANTHER" id="PTHR42823:SF3">
    <property type="entry name" value="ATP SYNTHASE SUBUNIT A, CHLOROPLASTIC"/>
    <property type="match status" value="1"/>
</dbReference>
<sequence>MQSSGLDISILFEFAGIQVTNTVATTWGIMLFLGVCVWLANRLWKTPESSIEQPITERISANQAGTYRLPQTGLQTFIEGIVTTIQSAVASVAPQHVKELTPFIGSLWLFILCANLIGLIPGLHSPTRDFSATAALAVLVFLSVHWFGVRILGWKAYLKHYLSPSPILLPFNLISEISRTIALSVRLFGNMMSLEMTALLILMVAGFLAPVPILMLHIIEALVQAYIFGILALVYIAGGIQSHQRQQVEQADSKTEPQTEHQAEPSRIEQADASAIKIRQTETIQSKNNPKHHSSE</sequence>